<accession>A0A3P7Q0M6</accession>
<name>A0A3P7Q0M6_9FIRM</name>
<dbReference type="Proteomes" id="UP000279029">
    <property type="component" value="Chromosome"/>
</dbReference>
<evidence type="ECO:0000313" key="1">
    <source>
        <dbReference type="EMBL" id="VDN48951.1"/>
    </source>
</evidence>
<evidence type="ECO:0008006" key="3">
    <source>
        <dbReference type="Google" id="ProtNLM"/>
    </source>
</evidence>
<dbReference type="AlphaFoldDB" id="A0A3P7Q0M6"/>
<proteinExistence type="predicted"/>
<evidence type="ECO:0000313" key="2">
    <source>
        <dbReference type="Proteomes" id="UP000279029"/>
    </source>
</evidence>
<protein>
    <recommendedName>
        <fullName evidence="3">DUF1934 domain-containing protein</fullName>
    </recommendedName>
</protein>
<organism evidence="1 2">
    <name type="scientific">Petrocella atlantisensis</name>
    <dbReference type="NCBI Taxonomy" id="2173034"/>
    <lineage>
        <taxon>Bacteria</taxon>
        <taxon>Bacillati</taxon>
        <taxon>Bacillota</taxon>
        <taxon>Clostridia</taxon>
        <taxon>Lachnospirales</taxon>
        <taxon>Vallitaleaceae</taxon>
        <taxon>Petrocella</taxon>
    </lineage>
</organism>
<dbReference type="EMBL" id="LR130778">
    <property type="protein sequence ID" value="VDN48951.1"/>
    <property type="molecule type" value="Genomic_DNA"/>
</dbReference>
<keyword evidence="2" id="KW-1185">Reference proteome</keyword>
<reference evidence="1 2" key="1">
    <citation type="submission" date="2018-09" db="EMBL/GenBank/DDBJ databases">
        <authorList>
            <person name="Postec A."/>
        </authorList>
    </citation>
    <scope>NUCLEOTIDE SEQUENCE [LARGE SCALE GENOMIC DNA]</scope>
    <source>
        <strain evidence="1">70B-A</strain>
    </source>
</reference>
<gene>
    <name evidence="1" type="ORF">PATL70BA_3036</name>
</gene>
<dbReference type="Pfam" id="PF09148">
    <property type="entry name" value="DUF1934"/>
    <property type="match status" value="1"/>
</dbReference>
<dbReference type="InterPro" id="IPR012674">
    <property type="entry name" value="Calycin"/>
</dbReference>
<dbReference type="InterPro" id="IPR015231">
    <property type="entry name" value="DUF1934"/>
</dbReference>
<dbReference type="KEGG" id="cbar:PATL70BA_3036"/>
<dbReference type="Gene3D" id="2.40.128.20">
    <property type="match status" value="1"/>
</dbReference>
<sequence length="144" mass="16318">MGDIMNKNVLIKVKGIQGSLVEDDAIEMITTGQYFEKNGKTYIKYEDTALDEDVVTSTTIKIDAAQVSVLRFGATNTQLIFEKNQEHFTPYETPFGVFEIFLRTTDIQFHREIDKVTLNVAYNIEVNHTGAIASNFQVEVTNQM</sequence>
<dbReference type="SUPFAM" id="SSF50814">
    <property type="entry name" value="Lipocalins"/>
    <property type="match status" value="1"/>
</dbReference>